<accession>G0EDW8</accession>
<dbReference type="InterPro" id="IPR026591">
    <property type="entry name" value="Sirtuin_cat_small_dom_sf"/>
</dbReference>
<dbReference type="HOGENOM" id="CLU_023643_3_1_2"/>
<dbReference type="Proteomes" id="UP000001037">
    <property type="component" value="Chromosome"/>
</dbReference>
<dbReference type="InterPro" id="IPR003000">
    <property type="entry name" value="Sirtuin"/>
</dbReference>
<feature type="binding site" evidence="5 6">
    <location>
        <position position="180"/>
    </location>
    <ligand>
        <name>Zn(2+)</name>
        <dbReference type="ChEBI" id="CHEBI:29105"/>
    </ligand>
</feature>
<comment type="catalytic activity">
    <reaction evidence="5">
        <text>N(6)-succinyl-L-lysyl-[protein] + NAD(+) + H2O = 2''-O-succinyl-ADP-D-ribose + nicotinamide + L-lysyl-[protein]</text>
        <dbReference type="Rhea" id="RHEA:47668"/>
        <dbReference type="Rhea" id="RHEA-COMP:9752"/>
        <dbReference type="Rhea" id="RHEA-COMP:11877"/>
        <dbReference type="ChEBI" id="CHEBI:15377"/>
        <dbReference type="ChEBI" id="CHEBI:17154"/>
        <dbReference type="ChEBI" id="CHEBI:29969"/>
        <dbReference type="ChEBI" id="CHEBI:57540"/>
        <dbReference type="ChEBI" id="CHEBI:87830"/>
        <dbReference type="ChEBI" id="CHEBI:87832"/>
    </reaction>
</comment>
<sequence>MGSAAAGLPLLTTPKANSSPGIRIKLGFNLTLTSDVERAARLIAKRGHVAVLTGAGISADSGIPTFRGKDGLWRRFRAEELATPEAFRRNPRLVWEWYRWRMEIIARAQPNEGHYALVELEKLGLVDCLITQNVDGLHQRAGSKNVIELHGNIWRARCTKCSYTIVWDEPPPLESLPPRCPRCNNLLRPDVVWFGEPIPEDAWNNALKCAMSARVMLVIGTSGVVYPAALLPYIARERGAVVIEINVERSALTDDVTDIFLRGRASEVLPQLVRHVKNMLSAN</sequence>
<feature type="binding site" evidence="5">
    <location>
        <position position="265"/>
    </location>
    <ligand>
        <name>NAD(+)</name>
        <dbReference type="ChEBI" id="CHEBI:57540"/>
    </ligand>
</feature>
<feature type="binding site" evidence="5">
    <location>
        <begin position="54"/>
        <end position="73"/>
    </location>
    <ligand>
        <name>NAD(+)</name>
        <dbReference type="ChEBI" id="CHEBI:57540"/>
    </ligand>
</feature>
<feature type="binding site" evidence="5">
    <location>
        <position position="101"/>
    </location>
    <ligand>
        <name>substrate</name>
    </ligand>
</feature>
<evidence type="ECO:0000256" key="1">
    <source>
        <dbReference type="ARBA" id="ARBA00022679"/>
    </source>
</evidence>
<feature type="binding site" evidence="5">
    <location>
        <begin position="132"/>
        <end position="135"/>
    </location>
    <ligand>
        <name>NAD(+)</name>
        <dbReference type="ChEBI" id="CHEBI:57540"/>
    </ligand>
</feature>
<dbReference type="GO" id="GO:0017136">
    <property type="term" value="F:histone deacetylase activity, NAD-dependent"/>
    <property type="evidence" value="ECO:0007669"/>
    <property type="project" value="TreeGrafter"/>
</dbReference>
<keyword evidence="5" id="KW-0963">Cytoplasm</keyword>
<keyword evidence="5 6" id="KW-0862">Zinc</keyword>
<feature type="binding site" evidence="5">
    <location>
        <position position="98"/>
    </location>
    <ligand>
        <name>substrate</name>
    </ligand>
</feature>
<comment type="catalytic activity">
    <reaction evidence="5">
        <text>N(6)-acetyl-L-lysyl-[protein] + NAD(+) + H2O = 2''-O-acetyl-ADP-D-ribose + nicotinamide + L-lysyl-[protein]</text>
        <dbReference type="Rhea" id="RHEA:43636"/>
        <dbReference type="Rhea" id="RHEA-COMP:9752"/>
        <dbReference type="Rhea" id="RHEA-COMP:10731"/>
        <dbReference type="ChEBI" id="CHEBI:15377"/>
        <dbReference type="ChEBI" id="CHEBI:17154"/>
        <dbReference type="ChEBI" id="CHEBI:29969"/>
        <dbReference type="ChEBI" id="CHEBI:57540"/>
        <dbReference type="ChEBI" id="CHEBI:61930"/>
        <dbReference type="ChEBI" id="CHEBI:83767"/>
        <dbReference type="EC" id="2.3.1.286"/>
    </reaction>
</comment>
<dbReference type="eggNOG" id="arCOG04248">
    <property type="taxonomic scope" value="Archaea"/>
</dbReference>
<protein>
    <recommendedName>
        <fullName evidence="5">NAD-dependent protein deacylase</fullName>
        <ecNumber evidence="5">2.3.1.286</ecNumber>
    </recommendedName>
    <alternativeName>
        <fullName evidence="5">Regulatory protein SIR2 homolog</fullName>
    </alternativeName>
</protein>
<feature type="domain" description="Deacetylase sirtuin-type" evidence="7">
    <location>
        <begin position="29"/>
        <end position="279"/>
    </location>
</feature>
<evidence type="ECO:0000256" key="4">
    <source>
        <dbReference type="ARBA" id="ARBA00023163"/>
    </source>
</evidence>
<feature type="binding site" evidence="5">
    <location>
        <begin position="220"/>
        <end position="222"/>
    </location>
    <ligand>
        <name>NAD(+)</name>
        <dbReference type="ChEBI" id="CHEBI:57540"/>
    </ligand>
</feature>
<keyword evidence="9" id="KW-1185">Reference proteome</keyword>
<keyword evidence="3 5" id="KW-0520">NAD</keyword>
<dbReference type="EC" id="2.3.1.286" evidence="5"/>
<evidence type="ECO:0000256" key="5">
    <source>
        <dbReference type="HAMAP-Rule" id="MF_01121"/>
    </source>
</evidence>
<keyword evidence="1 5" id="KW-0808">Transferase</keyword>
<dbReference type="Gene3D" id="3.40.50.1220">
    <property type="entry name" value="TPP-binding domain"/>
    <property type="match status" value="1"/>
</dbReference>
<dbReference type="InterPro" id="IPR026590">
    <property type="entry name" value="Ssirtuin_cat_dom"/>
</dbReference>
<dbReference type="HAMAP" id="MF_01121">
    <property type="entry name" value="Sirtuin_ClassIII"/>
    <property type="match status" value="1"/>
</dbReference>
<dbReference type="AlphaFoldDB" id="G0EDW8"/>
<comment type="cofactor">
    <cofactor evidence="5">
        <name>Zn(2+)</name>
        <dbReference type="ChEBI" id="CHEBI:29105"/>
    </cofactor>
    <text evidence="5">Binds 1 zinc ion per subunit.</text>
</comment>
<dbReference type="NCBIfam" id="NF001753">
    <property type="entry name" value="PRK00481.1-3"/>
    <property type="match status" value="1"/>
</dbReference>
<dbReference type="KEGG" id="pfm:Pyrfu_0868"/>
<feature type="binding site" evidence="5">
    <location>
        <begin position="246"/>
        <end position="248"/>
    </location>
    <ligand>
        <name>NAD(+)</name>
        <dbReference type="ChEBI" id="CHEBI:57540"/>
    </ligand>
</feature>
<dbReference type="SUPFAM" id="SSF52467">
    <property type="entry name" value="DHS-like NAD/FAD-binding domain"/>
    <property type="match status" value="1"/>
</dbReference>
<dbReference type="NCBIfam" id="NF040867">
    <property type="entry name" value="prot_deacyl_CobB"/>
    <property type="match status" value="1"/>
</dbReference>
<dbReference type="Gene3D" id="3.30.1600.10">
    <property type="entry name" value="SIR2/SIRT2 'Small Domain"/>
    <property type="match status" value="1"/>
</dbReference>
<dbReference type="GO" id="GO:0005737">
    <property type="term" value="C:cytoplasm"/>
    <property type="evidence" value="ECO:0007669"/>
    <property type="project" value="UniProtKB-SubCell"/>
</dbReference>
<evidence type="ECO:0000256" key="3">
    <source>
        <dbReference type="ARBA" id="ARBA00023027"/>
    </source>
</evidence>
<comment type="domain">
    <text evidence="5">2 residues (Tyr-98 and Arg-101) present in a large hydrophobic pocket are probably involved in substrate specificity. They are important for desuccinylation activity, but dispensable for deacetylation activity.</text>
</comment>
<dbReference type="STRING" id="694429.Pyrfu_0868"/>
<dbReference type="FunCoup" id="G0EDW8">
    <property type="interactions" value="78"/>
</dbReference>
<dbReference type="InParanoid" id="G0EDW8"/>
<dbReference type="EMBL" id="CP002838">
    <property type="protein sequence ID" value="AEM38737.1"/>
    <property type="molecule type" value="Genomic_DNA"/>
</dbReference>
<keyword evidence="5 6" id="KW-0479">Metal-binding</keyword>
<comment type="function">
    <text evidence="5">NAD-dependent lysine deacetylase and desuccinylase that specifically removes acetyl and succinyl groups on target proteins. Modulates the activities of several proteins which are inactive in their acylated form. Deacetylates the N-terminal lysine residue of Alba, the major archaeal chromatin protein and that, in turn, increases Alba's DNA binding affinity, thereby repressing transcription.</text>
</comment>
<feature type="binding site" evidence="5 6">
    <location>
        <position position="161"/>
    </location>
    <ligand>
        <name>Zn(2+)</name>
        <dbReference type="ChEBI" id="CHEBI:29105"/>
    </ligand>
</feature>
<keyword evidence="4 5" id="KW-0804">Transcription</keyword>
<dbReference type="InterPro" id="IPR027546">
    <property type="entry name" value="Sirtuin_class_III"/>
</dbReference>
<feature type="binding site" evidence="5 6">
    <location>
        <position position="158"/>
    </location>
    <ligand>
        <name>Zn(2+)</name>
        <dbReference type="ChEBI" id="CHEBI:29105"/>
    </ligand>
</feature>
<comment type="subcellular location">
    <subcellularLocation>
        <location evidence="5">Cytoplasm</location>
    </subcellularLocation>
</comment>
<feature type="binding site" evidence="5 6">
    <location>
        <position position="183"/>
    </location>
    <ligand>
        <name>Zn(2+)</name>
        <dbReference type="ChEBI" id="CHEBI:29105"/>
    </ligand>
</feature>
<dbReference type="InterPro" id="IPR029035">
    <property type="entry name" value="DHS-like_NAD/FAD-binding_dom"/>
</dbReference>
<dbReference type="PROSITE" id="PS50305">
    <property type="entry name" value="SIRTUIN"/>
    <property type="match status" value="1"/>
</dbReference>
<dbReference type="CDD" id="cd01412">
    <property type="entry name" value="SIRT5_Af1_CobB"/>
    <property type="match status" value="1"/>
</dbReference>
<evidence type="ECO:0000256" key="6">
    <source>
        <dbReference type="PROSITE-ProRule" id="PRU00236"/>
    </source>
</evidence>
<dbReference type="PANTHER" id="PTHR11085">
    <property type="entry name" value="NAD-DEPENDENT PROTEIN DEACYLASE SIRTUIN-5, MITOCHONDRIAL-RELATED"/>
    <property type="match status" value="1"/>
</dbReference>
<organism evidence="8 9">
    <name type="scientific">Pyrolobus fumarii (strain DSM 11204 / 1A)</name>
    <dbReference type="NCBI Taxonomy" id="694429"/>
    <lineage>
        <taxon>Archaea</taxon>
        <taxon>Thermoproteota</taxon>
        <taxon>Thermoprotei</taxon>
        <taxon>Desulfurococcales</taxon>
        <taxon>Pyrodictiaceae</taxon>
        <taxon>Pyrolobus</taxon>
    </lineage>
</organism>
<keyword evidence="2 5" id="KW-0805">Transcription regulation</keyword>
<evidence type="ECO:0000313" key="9">
    <source>
        <dbReference type="Proteomes" id="UP000001037"/>
    </source>
</evidence>
<evidence type="ECO:0000256" key="2">
    <source>
        <dbReference type="ARBA" id="ARBA00023015"/>
    </source>
</evidence>
<dbReference type="GO" id="GO:0070403">
    <property type="term" value="F:NAD+ binding"/>
    <property type="evidence" value="ECO:0007669"/>
    <property type="project" value="UniProtKB-UniRule"/>
</dbReference>
<feature type="active site" description="Proton acceptor" evidence="5 6">
    <location>
        <position position="150"/>
    </location>
</feature>
<proteinExistence type="inferred from homology"/>
<dbReference type="GO" id="GO:0036054">
    <property type="term" value="F:protein-malonyllysine demalonylase activity"/>
    <property type="evidence" value="ECO:0007669"/>
    <property type="project" value="InterPro"/>
</dbReference>
<name>G0EDW8_PYRF1</name>
<dbReference type="GO" id="GO:0008270">
    <property type="term" value="F:zinc ion binding"/>
    <property type="evidence" value="ECO:0007669"/>
    <property type="project" value="UniProtKB-UniRule"/>
</dbReference>
<evidence type="ECO:0000313" key="8">
    <source>
        <dbReference type="EMBL" id="AEM38737.1"/>
    </source>
</evidence>
<dbReference type="PANTHER" id="PTHR11085:SF10">
    <property type="entry name" value="NAD-DEPENDENT PROTEIN DEACYLASE SIRTUIN-5, MITOCHONDRIAL-RELATED"/>
    <property type="match status" value="1"/>
</dbReference>
<reference evidence="8 9" key="1">
    <citation type="journal article" date="2011" name="Stand. Genomic Sci.">
        <title>Complete genome sequence of the hyperthermophilic chemolithoautotroph Pyrolobus fumarii type strain (1A).</title>
        <authorList>
            <person name="Anderson I."/>
            <person name="Goker M."/>
            <person name="Nolan M."/>
            <person name="Lucas S."/>
            <person name="Hammon N."/>
            <person name="Deshpande S."/>
            <person name="Cheng J.F."/>
            <person name="Tapia R."/>
            <person name="Han C."/>
            <person name="Goodwin L."/>
            <person name="Pitluck S."/>
            <person name="Huntemann M."/>
            <person name="Liolios K."/>
            <person name="Ivanova N."/>
            <person name="Pagani I."/>
            <person name="Mavromatis K."/>
            <person name="Ovchinikova G."/>
            <person name="Pati A."/>
            <person name="Chen A."/>
            <person name="Palaniappan K."/>
            <person name="Land M."/>
            <person name="Hauser L."/>
            <person name="Brambilla E.M."/>
            <person name="Huber H."/>
            <person name="Yasawong M."/>
            <person name="Rohde M."/>
            <person name="Spring S."/>
            <person name="Abt B."/>
            <person name="Sikorski J."/>
            <person name="Wirth R."/>
            <person name="Detter J.C."/>
            <person name="Woyke T."/>
            <person name="Bristow J."/>
            <person name="Eisen J.A."/>
            <person name="Markowitz V."/>
            <person name="Hugenholtz P."/>
            <person name="Kyrpides N.C."/>
            <person name="Klenk H.P."/>
            <person name="Lapidus A."/>
        </authorList>
    </citation>
    <scope>NUCLEOTIDE SEQUENCE [LARGE SCALE GENOMIC DNA]</scope>
    <source>
        <strain evidence="9">DSM 11204 / 1A</strain>
    </source>
</reference>
<evidence type="ECO:0000259" key="7">
    <source>
        <dbReference type="PROSITE" id="PS50305"/>
    </source>
</evidence>
<comment type="similarity">
    <text evidence="5">Belongs to the sirtuin family. Class III subfamily.</text>
</comment>
<dbReference type="GO" id="GO:0036055">
    <property type="term" value="F:protein-succinyllysine desuccinylase activity"/>
    <property type="evidence" value="ECO:0007669"/>
    <property type="project" value="UniProtKB-UniRule"/>
</dbReference>
<dbReference type="InterPro" id="IPR050134">
    <property type="entry name" value="NAD-dep_sirtuin_deacylases"/>
</dbReference>
<gene>
    <name evidence="5" type="primary">cobB</name>
    <name evidence="8" type="ordered locus">Pyrfu_0868</name>
</gene>
<dbReference type="Pfam" id="PF02146">
    <property type="entry name" value="SIR2"/>
    <property type="match status" value="1"/>
</dbReference>